<sequence length="276" mass="29260">MAGNSLLSVSAAATGRRLEGKVAVITGGATSIGECIARSFCKHGAKVIIADIQDDLGKSVVEDLGTEIAVFVHCDVTIESDVQEAIDTAVSVFGRLDIMVNNAAICDPRKPNIIDNELADFEQVVRVNLTGVFLGTKHAARPMIPARQGSIIMIGSVCSSIGGVASHAYTSTKHAIVGLVKNAAAELGRFGIRVNCLSPYFIETPLARSFFKREDYGRSGGAYSNLEGVELKQEDVAEAAIFLASDESKYISGHNLSLDGGFTTINPAFGLFSRFE</sequence>
<name>A0A2C9VPJ0_MANES</name>
<dbReference type="InterPro" id="IPR020904">
    <property type="entry name" value="Sc_DH/Rdtase_CS"/>
</dbReference>
<dbReference type="PROSITE" id="PS00061">
    <property type="entry name" value="ADH_SHORT"/>
    <property type="match status" value="1"/>
</dbReference>
<evidence type="ECO:0000313" key="4">
    <source>
        <dbReference type="Proteomes" id="UP000091857"/>
    </source>
</evidence>
<protein>
    <submittedName>
        <fullName evidence="3">Uncharacterized protein</fullName>
    </submittedName>
</protein>
<dbReference type="PANTHER" id="PTHR43180">
    <property type="entry name" value="3-OXOACYL-(ACYL-CARRIER-PROTEIN) REDUCTASE (AFU_ORTHOLOGUE AFUA_6G11210)"/>
    <property type="match status" value="1"/>
</dbReference>
<dbReference type="Pfam" id="PF13561">
    <property type="entry name" value="adh_short_C2"/>
    <property type="match status" value="1"/>
</dbReference>
<dbReference type="Proteomes" id="UP000091857">
    <property type="component" value="Chromosome 6"/>
</dbReference>
<dbReference type="STRING" id="3983.A0A2C9VPJ0"/>
<dbReference type="EMBL" id="CM004392">
    <property type="protein sequence ID" value="OAY47147.1"/>
    <property type="molecule type" value="Genomic_DNA"/>
</dbReference>
<dbReference type="InterPro" id="IPR036291">
    <property type="entry name" value="NAD(P)-bd_dom_sf"/>
</dbReference>
<reference evidence="4" key="1">
    <citation type="journal article" date="2016" name="Nat. Biotechnol.">
        <title>Sequencing wild and cultivated cassava and related species reveals extensive interspecific hybridization and genetic diversity.</title>
        <authorList>
            <person name="Bredeson J.V."/>
            <person name="Lyons J.B."/>
            <person name="Prochnik S.E."/>
            <person name="Wu G.A."/>
            <person name="Ha C.M."/>
            <person name="Edsinger-Gonzales E."/>
            <person name="Grimwood J."/>
            <person name="Schmutz J."/>
            <person name="Rabbi I.Y."/>
            <person name="Egesi C."/>
            <person name="Nauluvula P."/>
            <person name="Lebot V."/>
            <person name="Ndunguru J."/>
            <person name="Mkamilo G."/>
            <person name="Bart R.S."/>
            <person name="Setter T.L."/>
            <person name="Gleadow R.M."/>
            <person name="Kulakow P."/>
            <person name="Ferguson M.E."/>
            <person name="Rounsley S."/>
            <person name="Rokhsar D.S."/>
        </authorList>
    </citation>
    <scope>NUCLEOTIDE SEQUENCE [LARGE SCALE GENOMIC DNA]</scope>
    <source>
        <strain evidence="4">cv. AM560-2</strain>
    </source>
</reference>
<dbReference type="Gene3D" id="3.40.50.720">
    <property type="entry name" value="NAD(P)-binding Rossmann-like Domain"/>
    <property type="match status" value="1"/>
</dbReference>
<organism evidence="3 4">
    <name type="scientific">Manihot esculenta</name>
    <name type="common">Cassava</name>
    <name type="synonym">Jatropha manihot</name>
    <dbReference type="NCBI Taxonomy" id="3983"/>
    <lineage>
        <taxon>Eukaryota</taxon>
        <taxon>Viridiplantae</taxon>
        <taxon>Streptophyta</taxon>
        <taxon>Embryophyta</taxon>
        <taxon>Tracheophyta</taxon>
        <taxon>Spermatophyta</taxon>
        <taxon>Magnoliopsida</taxon>
        <taxon>eudicotyledons</taxon>
        <taxon>Gunneridae</taxon>
        <taxon>Pentapetalae</taxon>
        <taxon>rosids</taxon>
        <taxon>fabids</taxon>
        <taxon>Malpighiales</taxon>
        <taxon>Euphorbiaceae</taxon>
        <taxon>Crotonoideae</taxon>
        <taxon>Manihoteae</taxon>
        <taxon>Manihot</taxon>
    </lineage>
</organism>
<dbReference type="FunFam" id="3.40.50.720:FF:000084">
    <property type="entry name" value="Short-chain dehydrogenase reductase"/>
    <property type="match status" value="1"/>
</dbReference>
<keyword evidence="4" id="KW-1185">Reference proteome</keyword>
<evidence type="ECO:0000256" key="2">
    <source>
        <dbReference type="ARBA" id="ARBA00023002"/>
    </source>
</evidence>
<dbReference type="SUPFAM" id="SSF51735">
    <property type="entry name" value="NAD(P)-binding Rossmann-fold domains"/>
    <property type="match status" value="1"/>
</dbReference>
<proteinExistence type="inferred from homology"/>
<evidence type="ECO:0000256" key="1">
    <source>
        <dbReference type="ARBA" id="ARBA00006484"/>
    </source>
</evidence>
<dbReference type="PRINTS" id="PR00080">
    <property type="entry name" value="SDRFAMILY"/>
</dbReference>
<dbReference type="Gramene" id="Manes.06G055800.1.v8.1">
    <property type="protein sequence ID" value="Manes.06G055800.1.v8.1.CDS"/>
    <property type="gene ID" value="Manes.06G055800.v8.1"/>
</dbReference>
<gene>
    <name evidence="3" type="ORF">MANES_06G055800v8</name>
</gene>
<dbReference type="AlphaFoldDB" id="A0A2C9VPJ0"/>
<dbReference type="GO" id="GO:0016491">
    <property type="term" value="F:oxidoreductase activity"/>
    <property type="evidence" value="ECO:0007669"/>
    <property type="project" value="UniProtKB-KW"/>
</dbReference>
<evidence type="ECO:0000313" key="3">
    <source>
        <dbReference type="EMBL" id="OAY47147.1"/>
    </source>
</evidence>
<comment type="similarity">
    <text evidence="1">Belongs to the short-chain dehydrogenases/reductases (SDR) family.</text>
</comment>
<dbReference type="PANTHER" id="PTHR43180:SF48">
    <property type="entry name" value="SECOISOLARICIRESINOL DEHYDROGENASE"/>
    <property type="match status" value="1"/>
</dbReference>
<dbReference type="PRINTS" id="PR00081">
    <property type="entry name" value="GDHRDH"/>
</dbReference>
<dbReference type="InterPro" id="IPR002347">
    <property type="entry name" value="SDR_fam"/>
</dbReference>
<accession>A0A2C9VPJ0</accession>
<dbReference type="OrthoDB" id="294295at2759"/>
<keyword evidence="2" id="KW-0560">Oxidoreductase</keyword>
<comment type="caution">
    <text evidence="3">The sequence shown here is derived from an EMBL/GenBank/DDBJ whole genome shotgun (WGS) entry which is preliminary data.</text>
</comment>